<proteinExistence type="inferred from homology"/>
<keyword evidence="6" id="KW-1185">Reference proteome</keyword>
<dbReference type="STRING" id="97972.A0A2V1DIZ7"/>
<evidence type="ECO:0000259" key="4">
    <source>
        <dbReference type="Pfam" id="PF01370"/>
    </source>
</evidence>
<dbReference type="Gene3D" id="3.40.50.720">
    <property type="entry name" value="NAD(P)-binding Rossmann-like Domain"/>
    <property type="match status" value="1"/>
</dbReference>
<dbReference type="Pfam" id="PF01370">
    <property type="entry name" value="Epimerase"/>
    <property type="match status" value="1"/>
</dbReference>
<evidence type="ECO:0000256" key="1">
    <source>
        <dbReference type="ARBA" id="ARBA00007637"/>
    </source>
</evidence>
<sequence length="280" mass="31308">MKIAITGSRGNVGKEVVKACLEAGHSIIQVNRTDMDPKDKRPNSEYRTADTAADYEATLEAFKGTDAVIHLAAIPNPINKEDSLVHSNNVQSAFNGFKACGELGIKKICYASSVNAIGLVFSNQPRRFPYFPIDEDYPLNPTDSYALAKAESELQAKSFVNWFPGTKIACLRIHEVAPKEKVKKEHEENWKDLAVRQVWGWVNPAAVARACLLSVEKADEFEGCEIFNIVAPETTQATSSKELAKKYYPEARIRGLRGNRGFWTIDKAERILGWTHYEKE</sequence>
<reference evidence="5 6" key="1">
    <citation type="journal article" date="2018" name="Sci. Rep.">
        <title>Comparative genomics provides insights into the lifestyle and reveals functional heterogeneity of dark septate endophytic fungi.</title>
        <authorList>
            <person name="Knapp D.G."/>
            <person name="Nemeth J.B."/>
            <person name="Barry K."/>
            <person name="Hainaut M."/>
            <person name="Henrissat B."/>
            <person name="Johnson J."/>
            <person name="Kuo A."/>
            <person name="Lim J.H.P."/>
            <person name="Lipzen A."/>
            <person name="Nolan M."/>
            <person name="Ohm R.A."/>
            <person name="Tamas L."/>
            <person name="Grigoriev I.V."/>
            <person name="Spatafora J.W."/>
            <person name="Nagy L.G."/>
            <person name="Kovacs G.M."/>
        </authorList>
    </citation>
    <scope>NUCLEOTIDE SEQUENCE [LARGE SCALE GENOMIC DNA]</scope>
    <source>
        <strain evidence="5 6">DSE2036</strain>
    </source>
</reference>
<dbReference type="PANTHER" id="PTHR43103:SF5">
    <property type="entry name" value="4-EPIMERASE, PUTATIVE (AFU_ORTHOLOGUE AFUA_7G00360)-RELATED"/>
    <property type="match status" value="1"/>
</dbReference>
<dbReference type="OrthoDB" id="202470at2759"/>
<dbReference type="EMBL" id="KZ805442">
    <property type="protein sequence ID" value="PVH97229.1"/>
    <property type="molecule type" value="Genomic_DNA"/>
</dbReference>
<name>A0A2V1DIZ7_9PLEO</name>
<evidence type="ECO:0000313" key="6">
    <source>
        <dbReference type="Proteomes" id="UP000244855"/>
    </source>
</evidence>
<dbReference type="InterPro" id="IPR036291">
    <property type="entry name" value="NAD(P)-bd_dom_sf"/>
</dbReference>
<evidence type="ECO:0000313" key="5">
    <source>
        <dbReference type="EMBL" id="PVH97229.1"/>
    </source>
</evidence>
<accession>A0A2V1DIZ7</accession>
<gene>
    <name evidence="5" type="ORF">DM02DRAFT_533671</name>
</gene>
<dbReference type="SUPFAM" id="SSF51735">
    <property type="entry name" value="NAD(P)-binding Rossmann-fold domains"/>
    <property type="match status" value="1"/>
</dbReference>
<keyword evidence="3" id="KW-0520">NAD</keyword>
<protein>
    <submittedName>
        <fullName evidence="5">NAD(P)-binding protein</fullName>
    </submittedName>
</protein>
<keyword evidence="2" id="KW-0560">Oxidoreductase</keyword>
<evidence type="ECO:0000256" key="2">
    <source>
        <dbReference type="ARBA" id="ARBA00023002"/>
    </source>
</evidence>
<comment type="similarity">
    <text evidence="1">Belongs to the NAD(P)-dependent epimerase/dehydratase family.</text>
</comment>
<organism evidence="5 6">
    <name type="scientific">Periconia macrospinosa</name>
    <dbReference type="NCBI Taxonomy" id="97972"/>
    <lineage>
        <taxon>Eukaryota</taxon>
        <taxon>Fungi</taxon>
        <taxon>Dikarya</taxon>
        <taxon>Ascomycota</taxon>
        <taxon>Pezizomycotina</taxon>
        <taxon>Dothideomycetes</taxon>
        <taxon>Pleosporomycetidae</taxon>
        <taxon>Pleosporales</taxon>
        <taxon>Massarineae</taxon>
        <taxon>Periconiaceae</taxon>
        <taxon>Periconia</taxon>
    </lineage>
</organism>
<dbReference type="AlphaFoldDB" id="A0A2V1DIZ7"/>
<evidence type="ECO:0000256" key="3">
    <source>
        <dbReference type="ARBA" id="ARBA00023027"/>
    </source>
</evidence>
<dbReference type="Proteomes" id="UP000244855">
    <property type="component" value="Unassembled WGS sequence"/>
</dbReference>
<dbReference type="InterPro" id="IPR001509">
    <property type="entry name" value="Epimerase_deHydtase"/>
</dbReference>
<feature type="domain" description="NAD-dependent epimerase/dehydratase" evidence="4">
    <location>
        <begin position="3"/>
        <end position="180"/>
    </location>
</feature>
<dbReference type="PANTHER" id="PTHR43103">
    <property type="entry name" value="NUCLEOSIDE-DIPHOSPHATE-SUGAR EPIMERASE"/>
    <property type="match status" value="1"/>
</dbReference>
<dbReference type="GO" id="GO:0016491">
    <property type="term" value="F:oxidoreductase activity"/>
    <property type="evidence" value="ECO:0007669"/>
    <property type="project" value="UniProtKB-KW"/>
</dbReference>